<evidence type="ECO:0000256" key="4">
    <source>
        <dbReference type="ARBA" id="ARBA00022859"/>
    </source>
</evidence>
<keyword evidence="8" id="KW-0812">Transmembrane</keyword>
<dbReference type="EMBL" id="JAUPFM010000001">
    <property type="protein sequence ID" value="KAK2862706.1"/>
    <property type="molecule type" value="Genomic_DNA"/>
</dbReference>
<keyword evidence="6" id="KW-1015">Disulfide bond</keyword>
<dbReference type="GO" id="GO:0002376">
    <property type="term" value="P:immune system process"/>
    <property type="evidence" value="ECO:0007669"/>
    <property type="project" value="UniProtKB-KW"/>
</dbReference>
<dbReference type="SUPFAM" id="SSF48726">
    <property type="entry name" value="Immunoglobulin"/>
    <property type="match status" value="1"/>
</dbReference>
<feature type="signal peptide" evidence="9">
    <location>
        <begin position="1"/>
        <end position="24"/>
    </location>
</feature>
<reference evidence="11" key="1">
    <citation type="submission" date="2023-07" db="EMBL/GenBank/DDBJ databases">
        <title>Chromosome-level Genome Assembly of Striped Snakehead (Channa striata).</title>
        <authorList>
            <person name="Liu H."/>
        </authorList>
    </citation>
    <scope>NUCLEOTIDE SEQUENCE</scope>
    <source>
        <strain evidence="11">Gz</strain>
        <tissue evidence="11">Muscle</tissue>
    </source>
</reference>
<protein>
    <recommendedName>
        <fullName evidence="10">Ig-like domain-containing protein</fullName>
    </recommendedName>
</protein>
<dbReference type="PROSITE" id="PS50835">
    <property type="entry name" value="IG_LIKE"/>
    <property type="match status" value="1"/>
</dbReference>
<dbReference type="Gene3D" id="2.60.40.10">
    <property type="entry name" value="Immunoglobulins"/>
    <property type="match status" value="1"/>
</dbReference>
<keyword evidence="2" id="KW-1003">Cell membrane</keyword>
<feature type="transmembrane region" description="Helical" evidence="8">
    <location>
        <begin position="146"/>
        <end position="166"/>
    </location>
</feature>
<proteinExistence type="predicted"/>
<dbReference type="PANTHER" id="PTHR19433">
    <property type="entry name" value="T-CELL RECEPTOR ALPHA CHAIN V REGION-RELATED"/>
    <property type="match status" value="1"/>
</dbReference>
<dbReference type="InterPro" id="IPR003599">
    <property type="entry name" value="Ig_sub"/>
</dbReference>
<organism evidence="11 12">
    <name type="scientific">Channa striata</name>
    <name type="common">Snakehead murrel</name>
    <name type="synonym">Ophicephalus striatus</name>
    <dbReference type="NCBI Taxonomy" id="64152"/>
    <lineage>
        <taxon>Eukaryota</taxon>
        <taxon>Metazoa</taxon>
        <taxon>Chordata</taxon>
        <taxon>Craniata</taxon>
        <taxon>Vertebrata</taxon>
        <taxon>Euteleostomi</taxon>
        <taxon>Actinopterygii</taxon>
        <taxon>Neopterygii</taxon>
        <taxon>Teleostei</taxon>
        <taxon>Neoteleostei</taxon>
        <taxon>Acanthomorphata</taxon>
        <taxon>Anabantaria</taxon>
        <taxon>Anabantiformes</taxon>
        <taxon>Channoidei</taxon>
        <taxon>Channidae</taxon>
        <taxon>Channa</taxon>
    </lineage>
</organism>
<evidence type="ECO:0000259" key="10">
    <source>
        <dbReference type="PROSITE" id="PS50835"/>
    </source>
</evidence>
<evidence type="ECO:0000256" key="7">
    <source>
        <dbReference type="ARBA" id="ARBA00023180"/>
    </source>
</evidence>
<name>A0AA88NSE7_CHASR</name>
<evidence type="ECO:0000256" key="9">
    <source>
        <dbReference type="SAM" id="SignalP"/>
    </source>
</evidence>
<keyword evidence="7" id="KW-0325">Glycoprotein</keyword>
<keyword evidence="5 8" id="KW-0472">Membrane</keyword>
<feature type="chain" id="PRO_5041735889" description="Ig-like domain-containing protein" evidence="9">
    <location>
        <begin position="25"/>
        <end position="225"/>
    </location>
</feature>
<keyword evidence="3 9" id="KW-0732">Signal</keyword>
<feature type="domain" description="Ig-like" evidence="10">
    <location>
        <begin position="35"/>
        <end position="112"/>
    </location>
</feature>
<evidence type="ECO:0000256" key="1">
    <source>
        <dbReference type="ARBA" id="ARBA00004236"/>
    </source>
</evidence>
<evidence type="ECO:0000313" key="11">
    <source>
        <dbReference type="EMBL" id="KAK2862706.1"/>
    </source>
</evidence>
<evidence type="ECO:0000256" key="2">
    <source>
        <dbReference type="ARBA" id="ARBA00022475"/>
    </source>
</evidence>
<dbReference type="Pfam" id="PF07686">
    <property type="entry name" value="V-set"/>
    <property type="match status" value="1"/>
</dbReference>
<dbReference type="InterPro" id="IPR013106">
    <property type="entry name" value="Ig_V-set"/>
</dbReference>
<dbReference type="InterPro" id="IPR052051">
    <property type="entry name" value="TCR_complex_component"/>
</dbReference>
<evidence type="ECO:0000256" key="8">
    <source>
        <dbReference type="SAM" id="Phobius"/>
    </source>
</evidence>
<dbReference type="GO" id="GO:0009617">
    <property type="term" value="P:response to bacterium"/>
    <property type="evidence" value="ECO:0007669"/>
    <property type="project" value="TreeGrafter"/>
</dbReference>
<comment type="subcellular location">
    <subcellularLocation>
        <location evidence="1">Cell membrane</location>
    </subcellularLocation>
</comment>
<dbReference type="AlphaFoldDB" id="A0AA88NSE7"/>
<keyword evidence="12" id="KW-1185">Reference proteome</keyword>
<sequence>MFTMRSFVISALLLFSYSWISVSGSETHTVEVQCGKEVTLLCSNISKIPTQTDWFRLANGTKPHCISSMYGVDTEASYCDGFQHGFNMTSNISAVFLKIKRVDLSDSGLYFCGFYIDTHTVISTSIHLNVQVLKEKEEPVGMKNPMTVILGALTVFLTIVIIVLALKIRRLQTAVTEEPQPKPNKNLSSDDLNYAALRFQPKPKRNCRPATARDLEPNIVYAATR</sequence>
<dbReference type="Proteomes" id="UP001187415">
    <property type="component" value="Unassembled WGS sequence"/>
</dbReference>
<dbReference type="SMART" id="SM00409">
    <property type="entry name" value="IG"/>
    <property type="match status" value="1"/>
</dbReference>
<gene>
    <name evidence="11" type="ORF">Q5P01_002239</name>
</gene>
<comment type="caution">
    <text evidence="11">The sequence shown here is derived from an EMBL/GenBank/DDBJ whole genome shotgun (WGS) entry which is preliminary data.</text>
</comment>
<dbReference type="PANTHER" id="PTHR19433:SF111">
    <property type="entry name" value="T CELL RECEPTOR ALPHA VARIABLE 4"/>
    <property type="match status" value="1"/>
</dbReference>
<evidence type="ECO:0000256" key="5">
    <source>
        <dbReference type="ARBA" id="ARBA00023136"/>
    </source>
</evidence>
<evidence type="ECO:0000256" key="3">
    <source>
        <dbReference type="ARBA" id="ARBA00022729"/>
    </source>
</evidence>
<accession>A0AA88NSE7</accession>
<dbReference type="GO" id="GO:0005886">
    <property type="term" value="C:plasma membrane"/>
    <property type="evidence" value="ECO:0007669"/>
    <property type="project" value="UniProtKB-SubCell"/>
</dbReference>
<evidence type="ECO:0000313" key="12">
    <source>
        <dbReference type="Proteomes" id="UP001187415"/>
    </source>
</evidence>
<dbReference type="InterPro" id="IPR013783">
    <property type="entry name" value="Ig-like_fold"/>
</dbReference>
<keyword evidence="8" id="KW-1133">Transmembrane helix</keyword>
<dbReference type="InterPro" id="IPR007110">
    <property type="entry name" value="Ig-like_dom"/>
</dbReference>
<evidence type="ECO:0000256" key="6">
    <source>
        <dbReference type="ARBA" id="ARBA00023157"/>
    </source>
</evidence>
<keyword evidence="4" id="KW-0391">Immunity</keyword>
<dbReference type="InterPro" id="IPR036179">
    <property type="entry name" value="Ig-like_dom_sf"/>
</dbReference>